<organism evidence="2 3">
    <name type="scientific">Euphydryas editha</name>
    <name type="common">Edith's checkerspot</name>
    <dbReference type="NCBI Taxonomy" id="104508"/>
    <lineage>
        <taxon>Eukaryota</taxon>
        <taxon>Metazoa</taxon>
        <taxon>Ecdysozoa</taxon>
        <taxon>Arthropoda</taxon>
        <taxon>Hexapoda</taxon>
        <taxon>Insecta</taxon>
        <taxon>Pterygota</taxon>
        <taxon>Neoptera</taxon>
        <taxon>Endopterygota</taxon>
        <taxon>Lepidoptera</taxon>
        <taxon>Glossata</taxon>
        <taxon>Ditrysia</taxon>
        <taxon>Papilionoidea</taxon>
        <taxon>Nymphalidae</taxon>
        <taxon>Nymphalinae</taxon>
        <taxon>Euphydryas</taxon>
    </lineage>
</organism>
<evidence type="ECO:0000313" key="3">
    <source>
        <dbReference type="Proteomes" id="UP001153954"/>
    </source>
</evidence>
<accession>A0AAU9UU92</accession>
<dbReference type="Proteomes" id="UP001153954">
    <property type="component" value="Unassembled WGS sequence"/>
</dbReference>
<gene>
    <name evidence="2" type="ORF">EEDITHA_LOCUS17313</name>
</gene>
<reference evidence="2" key="1">
    <citation type="submission" date="2022-03" db="EMBL/GenBank/DDBJ databases">
        <authorList>
            <person name="Tunstrom K."/>
        </authorList>
    </citation>
    <scope>NUCLEOTIDE SEQUENCE</scope>
</reference>
<sequence>MPTEYNKKTDRGMARRDIYEHAAEVTRRQKSLRNAASSYNLNYISLYREESTDIAVIPRNVYSGFSATGVWLVNTEIFQDGDNLPSQMLDQPSMSSATENFGPFNSNLVLNLPATPPRASEISFETEDVSNSAENPDNNSPDLAMSEQNLLS</sequence>
<name>A0AAU9UU92_EUPED</name>
<keyword evidence="3" id="KW-1185">Reference proteome</keyword>
<dbReference type="AlphaFoldDB" id="A0AAU9UU92"/>
<comment type="caution">
    <text evidence="2">The sequence shown here is derived from an EMBL/GenBank/DDBJ whole genome shotgun (WGS) entry which is preliminary data.</text>
</comment>
<feature type="region of interest" description="Disordered" evidence="1">
    <location>
        <begin position="123"/>
        <end position="152"/>
    </location>
</feature>
<dbReference type="EMBL" id="CAKOGL010000025">
    <property type="protein sequence ID" value="CAH2102728.1"/>
    <property type="molecule type" value="Genomic_DNA"/>
</dbReference>
<protein>
    <submittedName>
        <fullName evidence="2">Uncharacterized protein</fullName>
    </submittedName>
</protein>
<evidence type="ECO:0000313" key="2">
    <source>
        <dbReference type="EMBL" id="CAH2102728.1"/>
    </source>
</evidence>
<evidence type="ECO:0000256" key="1">
    <source>
        <dbReference type="SAM" id="MobiDB-lite"/>
    </source>
</evidence>
<proteinExistence type="predicted"/>
<feature type="compositionally biased region" description="Polar residues" evidence="1">
    <location>
        <begin position="129"/>
        <end position="152"/>
    </location>
</feature>